<sequence>MGWSSAAAAAPTPSQAAAPDSECAGPIMRIPALFRLSRASRSRPEAAGRSPRRPATRF</sequence>
<organism evidence="2 3">
    <name type="scientific">Streptomyces cacaoi</name>
    <dbReference type="NCBI Taxonomy" id="1898"/>
    <lineage>
        <taxon>Bacteria</taxon>
        <taxon>Bacillati</taxon>
        <taxon>Actinomycetota</taxon>
        <taxon>Actinomycetes</taxon>
        <taxon>Kitasatosporales</taxon>
        <taxon>Streptomycetaceae</taxon>
        <taxon>Streptomyces</taxon>
    </lineage>
</organism>
<keyword evidence="3" id="KW-1185">Reference proteome</keyword>
<feature type="region of interest" description="Disordered" evidence="1">
    <location>
        <begin position="35"/>
        <end position="58"/>
    </location>
</feature>
<dbReference type="AlphaFoldDB" id="A0A4Y3QV52"/>
<dbReference type="Proteomes" id="UP000319210">
    <property type="component" value="Unassembled WGS sequence"/>
</dbReference>
<proteinExistence type="predicted"/>
<gene>
    <name evidence="2" type="ORF">SCA03_04310</name>
</gene>
<reference evidence="2 3" key="1">
    <citation type="submission" date="2019-06" db="EMBL/GenBank/DDBJ databases">
        <title>Whole genome shotgun sequence of Streptomyces cacaoi subsp. cacaoi NBRC 12748.</title>
        <authorList>
            <person name="Hosoyama A."/>
            <person name="Uohara A."/>
            <person name="Ohji S."/>
            <person name="Ichikawa N."/>
        </authorList>
    </citation>
    <scope>NUCLEOTIDE SEQUENCE [LARGE SCALE GENOMIC DNA]</scope>
    <source>
        <strain evidence="2 3">NBRC 12748</strain>
    </source>
</reference>
<evidence type="ECO:0000313" key="3">
    <source>
        <dbReference type="Proteomes" id="UP000319210"/>
    </source>
</evidence>
<feature type="compositionally biased region" description="Low complexity" evidence="1">
    <location>
        <begin position="1"/>
        <end position="19"/>
    </location>
</feature>
<comment type="caution">
    <text evidence="2">The sequence shown here is derived from an EMBL/GenBank/DDBJ whole genome shotgun (WGS) entry which is preliminary data.</text>
</comment>
<name>A0A4Y3QV52_STRCI</name>
<feature type="region of interest" description="Disordered" evidence="1">
    <location>
        <begin position="1"/>
        <end position="23"/>
    </location>
</feature>
<dbReference type="EMBL" id="BJMM01000002">
    <property type="protein sequence ID" value="GEB47880.1"/>
    <property type="molecule type" value="Genomic_DNA"/>
</dbReference>
<accession>A0A4Y3QV52</accession>
<protein>
    <submittedName>
        <fullName evidence="2">Uncharacterized protein</fullName>
    </submittedName>
</protein>
<evidence type="ECO:0000256" key="1">
    <source>
        <dbReference type="SAM" id="MobiDB-lite"/>
    </source>
</evidence>
<evidence type="ECO:0000313" key="2">
    <source>
        <dbReference type="EMBL" id="GEB47880.1"/>
    </source>
</evidence>